<comment type="caution">
    <text evidence="2">The sequence shown here is derived from an EMBL/GenBank/DDBJ whole genome shotgun (WGS) entry which is preliminary data.</text>
</comment>
<sequence>MNFKRNKLLIYTLFSFILTTILVIPTYNVKAYKPISSTEVQQILSTPSSTALIIDVRTPEEFSNGHIPKAINIPLQVLKDSVLSKNLDKHTKIILYCSTGIRSKRAGEILDSIGFHNIYQLGGINKWPYPLKK</sequence>
<dbReference type="Gene3D" id="3.40.250.10">
    <property type="entry name" value="Rhodanese-like domain"/>
    <property type="match status" value="1"/>
</dbReference>
<dbReference type="InterPro" id="IPR001763">
    <property type="entry name" value="Rhodanese-like_dom"/>
</dbReference>
<evidence type="ECO:0000313" key="3">
    <source>
        <dbReference type="Proteomes" id="UP000473885"/>
    </source>
</evidence>
<reference evidence="2 3" key="1">
    <citation type="submission" date="2019-04" db="EMBL/GenBank/DDBJ databases">
        <title>Genome sequencing of Clostridium botulinum Groups I-IV and Clostridium butyricum.</title>
        <authorList>
            <person name="Brunt J."/>
            <person name="Van Vliet A.H.M."/>
            <person name="Stringer S.C."/>
            <person name="Carter A.T."/>
            <person name="Peck M.W."/>
        </authorList>
    </citation>
    <scope>NUCLEOTIDE SEQUENCE [LARGE SCALE GENOMIC DNA]</scope>
    <source>
        <strain evidence="2 3">IFR 18/094</strain>
    </source>
</reference>
<dbReference type="PROSITE" id="PS50206">
    <property type="entry name" value="RHODANESE_3"/>
    <property type="match status" value="1"/>
</dbReference>
<accession>A0A6M0R9X5</accession>
<dbReference type="InterPro" id="IPR050229">
    <property type="entry name" value="GlpE_sulfurtransferase"/>
</dbReference>
<keyword evidence="3" id="KW-1185">Reference proteome</keyword>
<protein>
    <submittedName>
        <fullName evidence="2">Rhodanese-like domain-containing protein</fullName>
    </submittedName>
</protein>
<dbReference type="SMART" id="SM00450">
    <property type="entry name" value="RHOD"/>
    <property type="match status" value="1"/>
</dbReference>
<name>A0A6M0R9X5_9CLOT</name>
<dbReference type="Proteomes" id="UP000473885">
    <property type="component" value="Unassembled WGS sequence"/>
</dbReference>
<dbReference type="EMBL" id="SXDP01000005">
    <property type="protein sequence ID" value="NEZ47074.1"/>
    <property type="molecule type" value="Genomic_DNA"/>
</dbReference>
<dbReference type="PANTHER" id="PTHR43031">
    <property type="entry name" value="FAD-DEPENDENT OXIDOREDUCTASE"/>
    <property type="match status" value="1"/>
</dbReference>
<feature type="domain" description="Rhodanese" evidence="1">
    <location>
        <begin position="47"/>
        <end position="133"/>
    </location>
</feature>
<proteinExistence type="predicted"/>
<dbReference type="RefSeq" id="WP_050608286.1">
    <property type="nucleotide sequence ID" value="NZ_CABKUB010000006.1"/>
</dbReference>
<dbReference type="PANTHER" id="PTHR43031:SF1">
    <property type="entry name" value="PYRIDINE NUCLEOTIDE-DISULPHIDE OXIDOREDUCTASE"/>
    <property type="match status" value="1"/>
</dbReference>
<evidence type="ECO:0000313" key="2">
    <source>
        <dbReference type="EMBL" id="NEZ47074.1"/>
    </source>
</evidence>
<dbReference type="OrthoDB" id="9800872at2"/>
<gene>
    <name evidence="2" type="ORF">FDF74_07605</name>
</gene>
<dbReference type="AlphaFoldDB" id="A0A6M0R9X5"/>
<dbReference type="InterPro" id="IPR036873">
    <property type="entry name" value="Rhodanese-like_dom_sf"/>
</dbReference>
<dbReference type="Pfam" id="PF00581">
    <property type="entry name" value="Rhodanese"/>
    <property type="match status" value="1"/>
</dbReference>
<dbReference type="CDD" id="cd00158">
    <property type="entry name" value="RHOD"/>
    <property type="match status" value="1"/>
</dbReference>
<evidence type="ECO:0000259" key="1">
    <source>
        <dbReference type="PROSITE" id="PS50206"/>
    </source>
</evidence>
<organism evidence="2 3">
    <name type="scientific">Clostridium niameyense</name>
    <dbReference type="NCBI Taxonomy" id="1622073"/>
    <lineage>
        <taxon>Bacteria</taxon>
        <taxon>Bacillati</taxon>
        <taxon>Bacillota</taxon>
        <taxon>Clostridia</taxon>
        <taxon>Eubacteriales</taxon>
        <taxon>Clostridiaceae</taxon>
        <taxon>Clostridium</taxon>
    </lineage>
</organism>
<dbReference type="SUPFAM" id="SSF52821">
    <property type="entry name" value="Rhodanese/Cell cycle control phosphatase"/>
    <property type="match status" value="1"/>
</dbReference>